<dbReference type="EMBL" id="WBOS01000004">
    <property type="protein sequence ID" value="KAB2336316.1"/>
    <property type="molecule type" value="Genomic_DNA"/>
</dbReference>
<name>A0A6L3V7L3_9BACI</name>
<accession>A0A6L3V7L3</accession>
<evidence type="ECO:0000313" key="1">
    <source>
        <dbReference type="EMBL" id="KAB2336316.1"/>
    </source>
</evidence>
<evidence type="ECO:0000313" key="2">
    <source>
        <dbReference type="Proteomes" id="UP000481030"/>
    </source>
</evidence>
<keyword evidence="2" id="KW-1185">Reference proteome</keyword>
<proteinExistence type="predicted"/>
<dbReference type="OrthoDB" id="2921074at2"/>
<dbReference type="AlphaFoldDB" id="A0A6L3V7L3"/>
<reference evidence="1 2" key="1">
    <citation type="journal article" date="2016" name="Antonie Van Leeuwenhoek">
        <title>Bacillus depressus sp. nov., isolated from soil of a sunflower field.</title>
        <authorList>
            <person name="Wei X."/>
            <person name="Xin D."/>
            <person name="Xin Y."/>
            <person name="Zhang H."/>
            <person name="Wang T."/>
            <person name="Zhang J."/>
        </authorList>
    </citation>
    <scope>NUCLEOTIDE SEQUENCE [LARGE SCALE GENOMIC DNA]</scope>
    <source>
        <strain evidence="1 2">BZ1</strain>
    </source>
</reference>
<sequence length="119" mass="14579">MNFEMQKANMLADNIIALLKFVQKNYEVKNSFYSNPDKWYQIKLLMEEYKFKILAEELKRINRFIWDEKYTHYLVKQFRKGKSVIDEYVKNNYDDLFILTAKLYTLEKLCQSFYKEQVG</sequence>
<dbReference type="RefSeq" id="WP_151535120.1">
    <property type="nucleotide sequence ID" value="NZ_WBOS01000004.1"/>
</dbReference>
<gene>
    <name evidence="1" type="ORF">F7731_12575</name>
</gene>
<organism evidence="1 2">
    <name type="scientific">Cytobacillus depressus</name>
    <dbReference type="NCBI Taxonomy" id="1602942"/>
    <lineage>
        <taxon>Bacteria</taxon>
        <taxon>Bacillati</taxon>
        <taxon>Bacillota</taxon>
        <taxon>Bacilli</taxon>
        <taxon>Bacillales</taxon>
        <taxon>Bacillaceae</taxon>
        <taxon>Cytobacillus</taxon>
    </lineage>
</organism>
<dbReference type="Proteomes" id="UP000481030">
    <property type="component" value="Unassembled WGS sequence"/>
</dbReference>
<protein>
    <submittedName>
        <fullName evidence="1">Uncharacterized protein</fullName>
    </submittedName>
</protein>
<comment type="caution">
    <text evidence="1">The sequence shown here is derived from an EMBL/GenBank/DDBJ whole genome shotgun (WGS) entry which is preliminary data.</text>
</comment>